<dbReference type="SUPFAM" id="SSF142913">
    <property type="entry name" value="YktB/PF0168-like"/>
    <property type="match status" value="1"/>
</dbReference>
<dbReference type="EMBL" id="WJQS01000006">
    <property type="protein sequence ID" value="MRI85752.1"/>
    <property type="molecule type" value="Genomic_DNA"/>
</dbReference>
<evidence type="ECO:0000313" key="2">
    <source>
        <dbReference type="Proteomes" id="UP000430975"/>
    </source>
</evidence>
<proteinExistence type="predicted"/>
<accession>A0A6I2GIR7</accession>
<dbReference type="Proteomes" id="UP000430975">
    <property type="component" value="Unassembled WGS sequence"/>
</dbReference>
<dbReference type="Gene3D" id="3.30.930.20">
    <property type="entry name" value="Protein of unknown function DUF1054"/>
    <property type="match status" value="1"/>
</dbReference>
<keyword evidence="2" id="KW-1185">Reference proteome</keyword>
<sequence length="207" mass="23973">MKLIFDQYVFETFQIESVEGRMTAIQERIQPLFRYYGEEIQKLLAEQGLSQPIHIAKHLRRKTHPAPNTWVAIGGDKRGYKKYPHIELGINPEYVFITLSIIDQPLNEIEIAQGFSQMTTQFQNLPSDIIIIPDHTQLAFIKQDEADYHIILKRLETVKKAEFMIGRLAFSGEELLQNQEAISSWIRDTLLEIMPFYLAALKISPTP</sequence>
<dbReference type="AlphaFoldDB" id="A0A6I2GIR7"/>
<name>A0A6I2GIR7_9LACT</name>
<dbReference type="InterPro" id="IPR053707">
    <property type="entry name" value="UPF0637_domain_sf"/>
</dbReference>
<dbReference type="InterPro" id="IPR009403">
    <property type="entry name" value="UPF0637"/>
</dbReference>
<reference evidence="1 2" key="1">
    <citation type="submission" date="2019-11" db="EMBL/GenBank/DDBJ databases">
        <title>Characterisation of Fundicoccus ignavus gen. nov. sp. nov., a novel genus of the family Aerococcaceae isolated from bulk tank milk.</title>
        <authorList>
            <person name="Siebert A."/>
            <person name="Huptas C."/>
            <person name="Wenning M."/>
            <person name="Scherer S."/>
            <person name="Doll E.V."/>
        </authorList>
    </citation>
    <scope>NUCLEOTIDE SEQUENCE [LARGE SCALE GENOMIC DNA]</scope>
    <source>
        <strain evidence="1 2">WS4759</strain>
    </source>
</reference>
<protein>
    <submittedName>
        <fullName evidence="1">DUF1054 family protein</fullName>
    </submittedName>
</protein>
<gene>
    <name evidence="1" type="ORF">GIY09_07720</name>
</gene>
<dbReference type="RefSeq" id="WP_153863635.1">
    <property type="nucleotide sequence ID" value="NZ_WJQS01000006.1"/>
</dbReference>
<evidence type="ECO:0000313" key="1">
    <source>
        <dbReference type="EMBL" id="MRI85752.1"/>
    </source>
</evidence>
<comment type="caution">
    <text evidence="1">The sequence shown here is derived from an EMBL/GenBank/DDBJ whole genome shotgun (WGS) entry which is preliminary data.</text>
</comment>
<organism evidence="1 2">
    <name type="scientific">Fundicoccus ignavus</name>
    <dbReference type="NCBI Taxonomy" id="2664442"/>
    <lineage>
        <taxon>Bacteria</taxon>
        <taxon>Bacillati</taxon>
        <taxon>Bacillota</taxon>
        <taxon>Bacilli</taxon>
        <taxon>Lactobacillales</taxon>
        <taxon>Aerococcaceae</taxon>
        <taxon>Fundicoccus</taxon>
    </lineage>
</organism>
<dbReference type="Pfam" id="PF06335">
    <property type="entry name" value="DUF1054"/>
    <property type="match status" value="1"/>
</dbReference>